<keyword evidence="3" id="KW-1003">Cell membrane</keyword>
<evidence type="ECO:0000256" key="2">
    <source>
        <dbReference type="ARBA" id="ARBA00022448"/>
    </source>
</evidence>
<protein>
    <submittedName>
        <fullName evidence="8">FUSC family protein</fullName>
    </submittedName>
</protein>
<feature type="transmembrane region" description="Helical" evidence="7">
    <location>
        <begin position="83"/>
        <end position="102"/>
    </location>
</feature>
<evidence type="ECO:0000256" key="1">
    <source>
        <dbReference type="ARBA" id="ARBA00004651"/>
    </source>
</evidence>
<dbReference type="GO" id="GO:0005886">
    <property type="term" value="C:plasma membrane"/>
    <property type="evidence" value="ECO:0007669"/>
    <property type="project" value="UniProtKB-SubCell"/>
</dbReference>
<feature type="transmembrane region" description="Helical" evidence="7">
    <location>
        <begin position="362"/>
        <end position="384"/>
    </location>
</feature>
<dbReference type="InterPro" id="IPR006726">
    <property type="entry name" value="PHBA_efflux_AaeB/fusaric-R"/>
</dbReference>
<dbReference type="Proteomes" id="UP000239772">
    <property type="component" value="Unassembled WGS sequence"/>
</dbReference>
<feature type="transmembrane region" description="Helical" evidence="7">
    <location>
        <begin position="390"/>
        <end position="407"/>
    </location>
</feature>
<comment type="subcellular location">
    <subcellularLocation>
        <location evidence="1">Cell membrane</location>
        <topology evidence="1">Multi-pass membrane protein</topology>
    </subcellularLocation>
</comment>
<evidence type="ECO:0000313" key="8">
    <source>
        <dbReference type="EMBL" id="PSC05719.1"/>
    </source>
</evidence>
<evidence type="ECO:0000313" key="9">
    <source>
        <dbReference type="Proteomes" id="UP000239772"/>
    </source>
</evidence>
<keyword evidence="2" id="KW-0813">Transport</keyword>
<feature type="transmembrane region" description="Helical" evidence="7">
    <location>
        <begin position="109"/>
        <end position="130"/>
    </location>
</feature>
<reference evidence="9" key="1">
    <citation type="submission" date="2018-03" db="EMBL/GenBank/DDBJ databases">
        <authorList>
            <person name="Sun L."/>
            <person name="Liu H."/>
            <person name="Chen W."/>
            <person name="Huang K."/>
            <person name="Liu W."/>
            <person name="Gao X."/>
        </authorList>
    </citation>
    <scope>NUCLEOTIDE SEQUENCE [LARGE SCALE GENOMIC DNA]</scope>
    <source>
        <strain evidence="9">SH9</strain>
    </source>
</reference>
<keyword evidence="9" id="KW-1185">Reference proteome</keyword>
<comment type="caution">
    <text evidence="8">The sequence shown here is derived from an EMBL/GenBank/DDBJ whole genome shotgun (WGS) entry which is preliminary data.</text>
</comment>
<dbReference type="OrthoDB" id="9807111at2"/>
<keyword evidence="4 7" id="KW-0812">Transmembrane</keyword>
<dbReference type="PANTHER" id="PTHR30509">
    <property type="entry name" value="P-HYDROXYBENZOIC ACID EFFLUX PUMP SUBUNIT-RELATED"/>
    <property type="match status" value="1"/>
</dbReference>
<evidence type="ECO:0000256" key="3">
    <source>
        <dbReference type="ARBA" id="ARBA00022475"/>
    </source>
</evidence>
<organism evidence="8 9">
    <name type="scientific">Alsobacter soli</name>
    <dbReference type="NCBI Taxonomy" id="2109933"/>
    <lineage>
        <taxon>Bacteria</taxon>
        <taxon>Pseudomonadati</taxon>
        <taxon>Pseudomonadota</taxon>
        <taxon>Alphaproteobacteria</taxon>
        <taxon>Hyphomicrobiales</taxon>
        <taxon>Alsobacteraceae</taxon>
        <taxon>Alsobacter</taxon>
    </lineage>
</organism>
<feature type="transmembrane region" description="Helical" evidence="7">
    <location>
        <begin position="9"/>
        <end position="29"/>
    </location>
</feature>
<dbReference type="GO" id="GO:0022857">
    <property type="term" value="F:transmembrane transporter activity"/>
    <property type="evidence" value="ECO:0007669"/>
    <property type="project" value="InterPro"/>
</dbReference>
<dbReference type="EMBL" id="PVZS01000006">
    <property type="protein sequence ID" value="PSC05719.1"/>
    <property type="molecule type" value="Genomic_DNA"/>
</dbReference>
<gene>
    <name evidence="8" type="ORF">SLNSH_06995</name>
</gene>
<name>A0A2T1HW43_9HYPH</name>
<dbReference type="Pfam" id="PF04632">
    <property type="entry name" value="FUSC"/>
    <property type="match status" value="1"/>
</dbReference>
<feature type="transmembrane region" description="Helical" evidence="7">
    <location>
        <begin position="493"/>
        <end position="515"/>
    </location>
</feature>
<evidence type="ECO:0000256" key="6">
    <source>
        <dbReference type="ARBA" id="ARBA00023136"/>
    </source>
</evidence>
<dbReference type="PANTHER" id="PTHR30509:SF9">
    <property type="entry name" value="MULTIDRUG RESISTANCE PROTEIN MDTO"/>
    <property type="match status" value="1"/>
</dbReference>
<proteinExistence type="predicted"/>
<dbReference type="AlphaFoldDB" id="A0A2T1HW43"/>
<dbReference type="RefSeq" id="WP_106335962.1">
    <property type="nucleotide sequence ID" value="NZ_PVZS01000006.1"/>
</dbReference>
<keyword evidence="6 7" id="KW-0472">Membrane</keyword>
<sequence>MPRVDWPDAIFALKTFGAAMLALWIAFSADLPQPSWAMLTVLVVSQPIAGMVAAKAIYRVVGTFVGACMAVLMVATLADAPPFFLLALALWVGLCTGVSVLLRDAPESYGAMLSGYTAAIIGVPAALAPLTVFDTAVARCLEIMLGILCGTLVSQLILPRTAGRQLLDAIDRTVDALRRFAADTLVAEDDSAKGLADRRSLVADAVNLDNLRVFATFDTPAVRRASSGASALQRQVLTMISMLVSIHDRLAILRTLDLPAAQPMRAVLARGSLLLDPETGPPPGLARREAVEKVRREAAALRPDLAAMRQDPRLILVRNILERFDDVLVLQRRIRRLRDAVHAGRRVGPGGRAVSVRYREPILALVAGAISATAVLVASALWIGTAWANGGSAVVFAAVICSIMAALDDPAAAAGGFLRMTTLSAILAGLALFAVLPLVNDFAGLTAVLALFYIPFGMIMALPRIGTSVMPLGLNFTALLAISNTTPPSEFDVFANGALGLIGGICVGILMFRLLRPLGVAWAIERIHGAILRDLARLSRSGAPGRDAFEATMFDRVNALFARLDTADPQQRATLQGALAALRIGLNILALRRAAADLPEPLHGRVQETLGVLARHFSLLARGKRGELPSGPASGAMAALREQGEGEASEMALLTIAAIRATLDRHAEFFRAQRTPLALEIPEEALA</sequence>
<feature type="transmembrane region" description="Helical" evidence="7">
    <location>
        <begin position="442"/>
        <end position="462"/>
    </location>
</feature>
<feature type="transmembrane region" description="Helical" evidence="7">
    <location>
        <begin position="416"/>
        <end position="436"/>
    </location>
</feature>
<evidence type="ECO:0000256" key="4">
    <source>
        <dbReference type="ARBA" id="ARBA00022692"/>
    </source>
</evidence>
<keyword evidence="5 7" id="KW-1133">Transmembrane helix</keyword>
<feature type="transmembrane region" description="Helical" evidence="7">
    <location>
        <begin position="60"/>
        <end position="77"/>
    </location>
</feature>
<evidence type="ECO:0000256" key="7">
    <source>
        <dbReference type="SAM" id="Phobius"/>
    </source>
</evidence>
<accession>A0A2T1HW43</accession>
<evidence type="ECO:0000256" key="5">
    <source>
        <dbReference type="ARBA" id="ARBA00022989"/>
    </source>
</evidence>